<dbReference type="AlphaFoldDB" id="A0A554LIQ4"/>
<keyword evidence="1" id="KW-0812">Transmembrane</keyword>
<dbReference type="EMBL" id="VMGK01000014">
    <property type="protein sequence ID" value="TSC92765.1"/>
    <property type="molecule type" value="Genomic_DNA"/>
</dbReference>
<accession>A0A554LIQ4</accession>
<evidence type="ECO:0000256" key="1">
    <source>
        <dbReference type="SAM" id="Phobius"/>
    </source>
</evidence>
<keyword evidence="1" id="KW-1133">Transmembrane helix</keyword>
<sequence>MQEERKDLHREYYFSTPEHEIKGEEIVIFSRPHILSFLPTVLFLIVLGLAPLLLLLILIIVSNSNENIFLQDKQMVNIFILSSSAYYLGLAFLSLSEWINYYYDVLIVTPNHLIDVNQRTIFSREISQLHLTQVEDVRSQIKGIFPTFFAYGNVIVQTAGALENTLIKNIPSPQKVSSKIMQLHSGAIARRARPVEFSPVDIAKLFAQGEKQNGK</sequence>
<keyword evidence="1" id="KW-0472">Membrane</keyword>
<dbReference type="PANTHER" id="PTHR37938:SF1">
    <property type="entry name" value="BLL0215 PROTEIN"/>
    <property type="match status" value="1"/>
</dbReference>
<name>A0A554LIQ4_9BACT</name>
<reference evidence="2 3" key="1">
    <citation type="submission" date="2017-07" db="EMBL/GenBank/DDBJ databases">
        <title>Mechanisms for carbon and nitrogen cycling indicate functional differentiation within the Candidate Phyla Radiation.</title>
        <authorList>
            <person name="Danczak R.E."/>
            <person name="Johnston M.D."/>
            <person name="Kenah C."/>
            <person name="Slattery M."/>
            <person name="Wrighton K.C."/>
            <person name="Wilkins M.J."/>
        </authorList>
    </citation>
    <scope>NUCLEOTIDE SEQUENCE [LARGE SCALE GENOMIC DNA]</scope>
    <source>
        <strain evidence="2">Licking1014_7</strain>
    </source>
</reference>
<organism evidence="2 3">
    <name type="scientific">Candidatus Berkelbacteria bacterium Licking1014_7</name>
    <dbReference type="NCBI Taxonomy" id="2017147"/>
    <lineage>
        <taxon>Bacteria</taxon>
        <taxon>Candidatus Berkelbacteria</taxon>
    </lineage>
</organism>
<dbReference type="PANTHER" id="PTHR37938">
    <property type="entry name" value="BLL0215 PROTEIN"/>
    <property type="match status" value="1"/>
</dbReference>
<feature type="transmembrane region" description="Helical" evidence="1">
    <location>
        <begin position="74"/>
        <end position="93"/>
    </location>
</feature>
<feature type="transmembrane region" description="Helical" evidence="1">
    <location>
        <begin position="41"/>
        <end position="62"/>
    </location>
</feature>
<evidence type="ECO:0000313" key="3">
    <source>
        <dbReference type="Proteomes" id="UP000315689"/>
    </source>
</evidence>
<evidence type="ECO:0008006" key="4">
    <source>
        <dbReference type="Google" id="ProtNLM"/>
    </source>
</evidence>
<comment type="caution">
    <text evidence="2">The sequence shown here is derived from an EMBL/GenBank/DDBJ whole genome shotgun (WGS) entry which is preliminary data.</text>
</comment>
<evidence type="ECO:0000313" key="2">
    <source>
        <dbReference type="EMBL" id="TSC92765.1"/>
    </source>
</evidence>
<gene>
    <name evidence="2" type="ORF">CEN89_467</name>
</gene>
<proteinExistence type="predicted"/>
<protein>
    <recommendedName>
        <fullName evidence="4">DUF304 domain-containing protein</fullName>
    </recommendedName>
</protein>
<dbReference type="Proteomes" id="UP000315689">
    <property type="component" value="Unassembled WGS sequence"/>
</dbReference>